<evidence type="ECO:0000313" key="12">
    <source>
        <dbReference type="Proteomes" id="UP001189429"/>
    </source>
</evidence>
<feature type="domain" description="RING-type" evidence="10">
    <location>
        <begin position="106"/>
        <end position="338"/>
    </location>
</feature>
<sequence>RLLVVTLLLFLHHRHHPSPPRPAESRPNAPRPIEQFFLPSPLFPRRTRLGRAMPPHMRYARGVCATCRQLVWLSEAAPAPDGEGGAPKDASSSSSCRRCRLNLSLPARTCGICLELMTDPFRYVNVRNESWDNNGCGHAFCRDCLRAYVRSKLSDAAWSIRCPAERCSYRLLDKDLVRLLLGAFVEPPPQQAPEHGPPRPPTEGQALLERYRALRSADHGAHLREVLRRLGGAAAAGAAAGAGGAGAPAEAAASEGPADGGFGLWAAEACQACPKCLIIVQEVGCDHMHCRCGADFCYGCGAPYDQRPISCLCGAGPPQAGAPRLARWLQAHGGLGRP</sequence>
<dbReference type="PROSITE" id="PS00518">
    <property type="entry name" value="ZF_RING_1"/>
    <property type="match status" value="1"/>
</dbReference>
<feature type="chain" id="PRO_5045076239" description="RBR-type E3 ubiquitin transferase" evidence="8">
    <location>
        <begin position="18"/>
        <end position="338"/>
    </location>
</feature>
<evidence type="ECO:0000256" key="6">
    <source>
        <dbReference type="ARBA" id="ARBA00022833"/>
    </source>
</evidence>
<gene>
    <name evidence="11" type="ORF">PCOR1329_LOCUS4758</name>
</gene>
<dbReference type="PROSITE" id="PS51873">
    <property type="entry name" value="TRIAD"/>
    <property type="match status" value="1"/>
</dbReference>
<evidence type="ECO:0000256" key="1">
    <source>
        <dbReference type="ARBA" id="ARBA00022679"/>
    </source>
</evidence>
<dbReference type="Pfam" id="PF13445">
    <property type="entry name" value="zf-RING_UBOX"/>
    <property type="match status" value="1"/>
</dbReference>
<name>A0ABN9PPA2_9DINO</name>
<keyword evidence="5" id="KW-0833">Ubl conjugation pathway</keyword>
<feature type="non-terminal residue" evidence="11">
    <location>
        <position position="1"/>
    </location>
</feature>
<organism evidence="11 12">
    <name type="scientific">Prorocentrum cordatum</name>
    <dbReference type="NCBI Taxonomy" id="2364126"/>
    <lineage>
        <taxon>Eukaryota</taxon>
        <taxon>Sar</taxon>
        <taxon>Alveolata</taxon>
        <taxon>Dinophyceae</taxon>
        <taxon>Prorocentrales</taxon>
        <taxon>Prorocentraceae</taxon>
        <taxon>Prorocentrum</taxon>
    </lineage>
</organism>
<comment type="caution">
    <text evidence="11">The sequence shown here is derived from an EMBL/GenBank/DDBJ whole genome shotgun (WGS) entry which is preliminary data.</text>
</comment>
<dbReference type="SUPFAM" id="SSF57850">
    <property type="entry name" value="RING/U-box"/>
    <property type="match status" value="2"/>
</dbReference>
<dbReference type="InterPro" id="IPR027370">
    <property type="entry name" value="Znf-RING_euk"/>
</dbReference>
<dbReference type="InterPro" id="IPR044066">
    <property type="entry name" value="TRIAD_supradom"/>
</dbReference>
<dbReference type="PROSITE" id="PS50089">
    <property type="entry name" value="ZF_RING_2"/>
    <property type="match status" value="1"/>
</dbReference>
<keyword evidence="12" id="KW-1185">Reference proteome</keyword>
<evidence type="ECO:0000256" key="8">
    <source>
        <dbReference type="SAM" id="SignalP"/>
    </source>
</evidence>
<feature type="signal peptide" evidence="8">
    <location>
        <begin position="1"/>
        <end position="17"/>
    </location>
</feature>
<dbReference type="Gene3D" id="1.20.120.1750">
    <property type="match status" value="1"/>
</dbReference>
<evidence type="ECO:0000256" key="4">
    <source>
        <dbReference type="ARBA" id="ARBA00022771"/>
    </source>
</evidence>
<dbReference type="PANTHER" id="PTHR11685">
    <property type="entry name" value="RBR FAMILY RING FINGER AND IBR DOMAIN-CONTAINING"/>
    <property type="match status" value="1"/>
</dbReference>
<keyword evidence="8" id="KW-0732">Signal</keyword>
<dbReference type="InterPro" id="IPR017907">
    <property type="entry name" value="Znf_RING_CS"/>
</dbReference>
<evidence type="ECO:0000259" key="10">
    <source>
        <dbReference type="PROSITE" id="PS51873"/>
    </source>
</evidence>
<accession>A0ABN9PPA2</accession>
<evidence type="ECO:0000313" key="11">
    <source>
        <dbReference type="EMBL" id="CAK0794918.1"/>
    </source>
</evidence>
<protein>
    <recommendedName>
        <fullName evidence="13">RBR-type E3 ubiquitin transferase</fullName>
    </recommendedName>
</protein>
<dbReference type="InterPro" id="IPR013083">
    <property type="entry name" value="Znf_RING/FYVE/PHD"/>
</dbReference>
<evidence type="ECO:0008006" key="13">
    <source>
        <dbReference type="Google" id="ProtNLM"/>
    </source>
</evidence>
<proteinExistence type="predicted"/>
<feature type="domain" description="RING-type" evidence="9">
    <location>
        <begin position="110"/>
        <end position="166"/>
    </location>
</feature>
<evidence type="ECO:0000256" key="3">
    <source>
        <dbReference type="ARBA" id="ARBA00022737"/>
    </source>
</evidence>
<reference evidence="11" key="1">
    <citation type="submission" date="2023-10" db="EMBL/GenBank/DDBJ databases">
        <authorList>
            <person name="Chen Y."/>
            <person name="Shah S."/>
            <person name="Dougan E. K."/>
            <person name="Thang M."/>
            <person name="Chan C."/>
        </authorList>
    </citation>
    <scope>NUCLEOTIDE SEQUENCE [LARGE SCALE GENOMIC DNA]</scope>
</reference>
<keyword evidence="2" id="KW-0479">Metal-binding</keyword>
<dbReference type="Proteomes" id="UP001189429">
    <property type="component" value="Unassembled WGS sequence"/>
</dbReference>
<keyword evidence="4 7" id="KW-0863">Zinc-finger</keyword>
<keyword evidence="3" id="KW-0677">Repeat</keyword>
<dbReference type="InterPro" id="IPR001841">
    <property type="entry name" value="Znf_RING"/>
</dbReference>
<keyword evidence="6" id="KW-0862">Zinc</keyword>
<evidence type="ECO:0000256" key="5">
    <source>
        <dbReference type="ARBA" id="ARBA00022786"/>
    </source>
</evidence>
<keyword evidence="1" id="KW-0808">Transferase</keyword>
<dbReference type="Gene3D" id="3.30.40.10">
    <property type="entry name" value="Zinc/RING finger domain, C3HC4 (zinc finger)"/>
    <property type="match status" value="1"/>
</dbReference>
<evidence type="ECO:0000259" key="9">
    <source>
        <dbReference type="PROSITE" id="PS50089"/>
    </source>
</evidence>
<evidence type="ECO:0000256" key="2">
    <source>
        <dbReference type="ARBA" id="ARBA00022723"/>
    </source>
</evidence>
<dbReference type="InterPro" id="IPR031127">
    <property type="entry name" value="E3_UB_ligase_RBR"/>
</dbReference>
<dbReference type="EMBL" id="CAUYUJ010001228">
    <property type="protein sequence ID" value="CAK0794918.1"/>
    <property type="molecule type" value="Genomic_DNA"/>
</dbReference>
<evidence type="ECO:0000256" key="7">
    <source>
        <dbReference type="PROSITE-ProRule" id="PRU00175"/>
    </source>
</evidence>
<dbReference type="CDD" id="cd22584">
    <property type="entry name" value="Rcat_RBR_unk"/>
    <property type="match status" value="1"/>
</dbReference>